<accession>A0A7C0WT23</accession>
<feature type="compositionally biased region" description="Basic and acidic residues" evidence="1">
    <location>
        <begin position="189"/>
        <end position="208"/>
    </location>
</feature>
<evidence type="ECO:0000256" key="1">
    <source>
        <dbReference type="SAM" id="MobiDB-lite"/>
    </source>
</evidence>
<dbReference type="EMBL" id="DQZW01000344">
    <property type="protein sequence ID" value="HDL90689.1"/>
    <property type="molecule type" value="Genomic_DNA"/>
</dbReference>
<comment type="caution">
    <text evidence="3">The sequence shown here is derived from an EMBL/GenBank/DDBJ whole genome shotgun (WGS) entry which is preliminary data.</text>
</comment>
<protein>
    <submittedName>
        <fullName evidence="3">Uncharacterized protein</fullName>
    </submittedName>
</protein>
<name>A0A7C0WT23_9BACT</name>
<keyword evidence="2" id="KW-0812">Transmembrane</keyword>
<feature type="region of interest" description="Disordered" evidence="1">
    <location>
        <begin position="168"/>
        <end position="208"/>
    </location>
</feature>
<feature type="transmembrane region" description="Helical" evidence="2">
    <location>
        <begin position="20"/>
        <end position="41"/>
    </location>
</feature>
<keyword evidence="2" id="KW-0472">Membrane</keyword>
<reference evidence="3" key="1">
    <citation type="journal article" date="2020" name="mSystems">
        <title>Genome- and Community-Level Interaction Insights into Carbon Utilization and Element Cycling Functions of Hydrothermarchaeota in Hydrothermal Sediment.</title>
        <authorList>
            <person name="Zhou Z."/>
            <person name="Liu Y."/>
            <person name="Xu W."/>
            <person name="Pan J."/>
            <person name="Luo Z.H."/>
            <person name="Li M."/>
        </authorList>
    </citation>
    <scope>NUCLEOTIDE SEQUENCE [LARGE SCALE GENOMIC DNA]</scope>
    <source>
        <strain evidence="3">HyVt-19</strain>
    </source>
</reference>
<gene>
    <name evidence="3" type="ORF">ENG14_07275</name>
</gene>
<dbReference type="AlphaFoldDB" id="A0A7C0WT23"/>
<dbReference type="Proteomes" id="UP000886355">
    <property type="component" value="Unassembled WGS sequence"/>
</dbReference>
<evidence type="ECO:0000256" key="2">
    <source>
        <dbReference type="SAM" id="Phobius"/>
    </source>
</evidence>
<keyword evidence="2" id="KW-1133">Transmembrane helix</keyword>
<proteinExistence type="predicted"/>
<feature type="compositionally biased region" description="Basic and acidic residues" evidence="1">
    <location>
        <begin position="168"/>
        <end position="182"/>
    </location>
</feature>
<evidence type="ECO:0000313" key="3">
    <source>
        <dbReference type="EMBL" id="HDL90689.1"/>
    </source>
</evidence>
<sequence length="208" mass="23818">MPHHVEDQRYRVSGVNRNLLQKGGLIGAVLLIAGVLAFLSLPTRYYYVYKDGMLSLCVGRIGWLDGSKEKTFEPVYLGEKADAELQQILEMKFKNKEEALKTLQPYIVKRVNRHISEIANMEQKLFEHYHVLLGECIAAKQSGLEGFDESIETLKLWLKMFSEHQEMIKTHSEKPEQEKQSSEEAESASAKKPETKETNKTAKSVEHH</sequence>
<organism evidence="3">
    <name type="scientific">Thermodesulforhabdus norvegica</name>
    <dbReference type="NCBI Taxonomy" id="39841"/>
    <lineage>
        <taxon>Bacteria</taxon>
        <taxon>Pseudomonadati</taxon>
        <taxon>Thermodesulfobacteriota</taxon>
        <taxon>Syntrophobacteria</taxon>
        <taxon>Syntrophobacterales</taxon>
        <taxon>Thermodesulforhabdaceae</taxon>
        <taxon>Thermodesulforhabdus</taxon>
    </lineage>
</organism>